<name>A0AC55D9H6_ECHTE</name>
<protein>
    <submittedName>
        <fullName evidence="2">Zinc finger protein 343-like isoform X6</fullName>
    </submittedName>
</protein>
<evidence type="ECO:0000313" key="2">
    <source>
        <dbReference type="RefSeq" id="XP_045148399.1"/>
    </source>
</evidence>
<organism evidence="1 2">
    <name type="scientific">Echinops telfairi</name>
    <name type="common">Lesser hedgehog tenrec</name>
    <dbReference type="NCBI Taxonomy" id="9371"/>
    <lineage>
        <taxon>Eukaryota</taxon>
        <taxon>Metazoa</taxon>
        <taxon>Chordata</taxon>
        <taxon>Craniata</taxon>
        <taxon>Vertebrata</taxon>
        <taxon>Euteleostomi</taxon>
        <taxon>Mammalia</taxon>
        <taxon>Eutheria</taxon>
        <taxon>Afrotheria</taxon>
        <taxon>Tenrecidae</taxon>
        <taxon>Tenrecinae</taxon>
        <taxon>Echinops</taxon>
    </lineage>
</organism>
<sequence>MKKRTQRYKGKGLSSKSTQWLPEETEKVKILEPVTLEDVTIVFTKAEWRRLSSEQKDLYKEVMLEIYGNLLSLAETQQENFSSFLLHIPCQQVLSQHLLRVSQGLCGEHHFHPKGASPGPQKQPELQDSDQSCWSKNTESQERDITPKALRVRTGDRETSMESSHPTQEESSSPREGHSGVGLELTSSPRVSSMGTERVLKELETSRFGAVNHRENRPDCAHKTNVNTRQRSVLCEKPHVCQECGRAFILKCQLARHQKTHTGKKSHVCQECGRTFVLKWQLTVHQRRHSGEQPHVCKDCGQASFRKSHLTDHQKRHTGEKPYVCKECGRAFLWKSKLTMHQKRHSGEKPHVCQECGRAYMYMSELITHQKTHTEEKSHVCKECGRAFHFNSELTRHQKIHTGEKPHVCKECERAFLLKWQLTRHQKRHTREKPHVCKECGQAFPWKLHLNIHKKRHGGKKPHVCKECGQAFLWKSQITRHQKVHIREKPQLC</sequence>
<gene>
    <name evidence="2" type="primary">LOC101664360</name>
</gene>
<proteinExistence type="predicted"/>
<keyword evidence="1" id="KW-1185">Reference proteome</keyword>
<dbReference type="Proteomes" id="UP000694863">
    <property type="component" value="Unplaced"/>
</dbReference>
<reference evidence="2" key="1">
    <citation type="submission" date="2025-08" db="UniProtKB">
        <authorList>
            <consortium name="RefSeq"/>
        </authorList>
    </citation>
    <scope>IDENTIFICATION</scope>
</reference>
<accession>A0AC55D9H6</accession>
<dbReference type="RefSeq" id="XP_045148399.1">
    <property type="nucleotide sequence ID" value="XM_045292464.1"/>
</dbReference>
<evidence type="ECO:0000313" key="1">
    <source>
        <dbReference type="Proteomes" id="UP000694863"/>
    </source>
</evidence>